<evidence type="ECO:0000313" key="1">
    <source>
        <dbReference type="EMBL" id="CAI0376984.1"/>
    </source>
</evidence>
<sequence length="74" mass="7819">MAGGSLSNYNGGEIPQLPLGSAAQLISVRNGGPFQSPSYYIHSLSIPAVNLIHITWERESLSSRQGPSGNDHGK</sequence>
<dbReference type="EMBL" id="CAMGYJ010000002">
    <property type="protein sequence ID" value="CAI0376984.1"/>
    <property type="molecule type" value="Genomic_DNA"/>
</dbReference>
<organism evidence="1 2">
    <name type="scientific">Linum tenue</name>
    <dbReference type="NCBI Taxonomy" id="586396"/>
    <lineage>
        <taxon>Eukaryota</taxon>
        <taxon>Viridiplantae</taxon>
        <taxon>Streptophyta</taxon>
        <taxon>Embryophyta</taxon>
        <taxon>Tracheophyta</taxon>
        <taxon>Spermatophyta</taxon>
        <taxon>Magnoliopsida</taxon>
        <taxon>eudicotyledons</taxon>
        <taxon>Gunneridae</taxon>
        <taxon>Pentapetalae</taxon>
        <taxon>rosids</taxon>
        <taxon>fabids</taxon>
        <taxon>Malpighiales</taxon>
        <taxon>Linaceae</taxon>
        <taxon>Linum</taxon>
    </lineage>
</organism>
<protein>
    <submittedName>
        <fullName evidence="1">Uncharacterized protein</fullName>
    </submittedName>
</protein>
<keyword evidence="2" id="KW-1185">Reference proteome</keyword>
<accession>A0AAV0GWB5</accession>
<dbReference type="AlphaFoldDB" id="A0AAV0GWB5"/>
<proteinExistence type="predicted"/>
<comment type="caution">
    <text evidence="1">The sequence shown here is derived from an EMBL/GenBank/DDBJ whole genome shotgun (WGS) entry which is preliminary data.</text>
</comment>
<evidence type="ECO:0000313" key="2">
    <source>
        <dbReference type="Proteomes" id="UP001154282"/>
    </source>
</evidence>
<dbReference type="Proteomes" id="UP001154282">
    <property type="component" value="Unassembled WGS sequence"/>
</dbReference>
<reference evidence="1" key="1">
    <citation type="submission" date="2022-08" db="EMBL/GenBank/DDBJ databases">
        <authorList>
            <person name="Gutierrez-Valencia J."/>
        </authorList>
    </citation>
    <scope>NUCLEOTIDE SEQUENCE</scope>
</reference>
<name>A0AAV0GWB5_9ROSI</name>
<gene>
    <name evidence="1" type="ORF">LITE_LOCUS1263</name>
</gene>